<dbReference type="EMBL" id="APAU02000328">
    <property type="protein sequence ID" value="EUB54132.1"/>
    <property type="molecule type" value="Genomic_DNA"/>
</dbReference>
<evidence type="ECO:0000313" key="1">
    <source>
        <dbReference type="EMBL" id="EUB54132.1"/>
    </source>
</evidence>
<reference evidence="1 2" key="1">
    <citation type="journal article" date="2013" name="Nat. Genet.">
        <title>The genome of the hydatid tapeworm Echinococcus granulosus.</title>
        <authorList>
            <person name="Zheng H."/>
            <person name="Zhang W."/>
            <person name="Zhang L."/>
            <person name="Zhang Z."/>
            <person name="Li J."/>
            <person name="Lu G."/>
            <person name="Zhu Y."/>
            <person name="Wang Y."/>
            <person name="Huang Y."/>
            <person name="Liu J."/>
            <person name="Kang H."/>
            <person name="Chen J."/>
            <person name="Wang L."/>
            <person name="Chen A."/>
            <person name="Yu S."/>
            <person name="Gao Z."/>
            <person name="Jin L."/>
            <person name="Gu W."/>
            <person name="Wang Z."/>
            <person name="Zhao L."/>
            <person name="Shi B."/>
            <person name="Wen H."/>
            <person name="Lin R."/>
            <person name="Jones M.K."/>
            <person name="Brejova B."/>
            <person name="Vinar T."/>
            <person name="Zhao G."/>
            <person name="McManus D.P."/>
            <person name="Chen Z."/>
            <person name="Zhou Y."/>
            <person name="Wang S."/>
        </authorList>
    </citation>
    <scope>NUCLEOTIDE SEQUENCE [LARGE SCALE GENOMIC DNA]</scope>
</reference>
<name>W6U6X8_ECHGR</name>
<evidence type="ECO:0000313" key="2">
    <source>
        <dbReference type="Proteomes" id="UP000019149"/>
    </source>
</evidence>
<dbReference type="Proteomes" id="UP000019149">
    <property type="component" value="Unassembled WGS sequence"/>
</dbReference>
<gene>
    <name evidence="1" type="ORF">EGR_11008</name>
</gene>
<keyword evidence="2" id="KW-1185">Reference proteome</keyword>
<comment type="caution">
    <text evidence="1">The sequence shown here is derived from an EMBL/GenBank/DDBJ whole genome shotgun (WGS) entry which is preliminary data.</text>
</comment>
<sequence length="215" mass="24775">MPSVSKCAMSEMIPLHICFNAALSVCTSSKDNIVLLKTSSHSLVKNAVFRAQSLVESHTWEMTFNKNRLSVSKLTIWCYLHQVLISVFFSTVSKTNVSKPDNLDLPLLILGPRKVIKKVKFFLSHCMYIDKHRFCSGESRKSRDATVRRIERKVCFHIRDSKQAFENLHKYIKISLDKINNALKIHKHLILMHAFFSLAVKFNLNAITDIITMFF</sequence>
<dbReference type="RefSeq" id="XP_024345328.1">
    <property type="nucleotide sequence ID" value="XM_024500257.1"/>
</dbReference>
<protein>
    <submittedName>
        <fullName evidence="1">Uncharacterized protein</fullName>
    </submittedName>
</protein>
<accession>W6U6X8</accession>
<dbReference type="AlphaFoldDB" id="W6U6X8"/>
<dbReference type="GeneID" id="36346723"/>
<dbReference type="CTD" id="36346723"/>
<organism evidence="1 2">
    <name type="scientific">Echinococcus granulosus</name>
    <name type="common">Hydatid tapeworm</name>
    <dbReference type="NCBI Taxonomy" id="6210"/>
    <lineage>
        <taxon>Eukaryota</taxon>
        <taxon>Metazoa</taxon>
        <taxon>Spiralia</taxon>
        <taxon>Lophotrochozoa</taxon>
        <taxon>Platyhelminthes</taxon>
        <taxon>Cestoda</taxon>
        <taxon>Eucestoda</taxon>
        <taxon>Cyclophyllidea</taxon>
        <taxon>Taeniidae</taxon>
        <taxon>Echinococcus</taxon>
        <taxon>Echinococcus granulosus group</taxon>
    </lineage>
</organism>
<dbReference type="KEGG" id="egl:EGR_11008"/>
<proteinExistence type="predicted"/>